<accession>A0A430QX51</accession>
<reference evidence="1 2" key="1">
    <citation type="journal article" date="2019" name="Extremophiles">
        <title>Biogeography of thermophiles and predominance of Thermus scotoductus in domestic water heaters.</title>
        <authorList>
            <person name="Wilpiszeski R.L."/>
            <person name="Zhang Z."/>
            <person name="House C.H."/>
        </authorList>
    </citation>
    <scope>NUCLEOTIDE SEQUENCE [LARGE SCALE GENOMIC DNA]</scope>
    <source>
        <strain evidence="1 2">38_S38</strain>
    </source>
</reference>
<protein>
    <submittedName>
        <fullName evidence="1">Uncharacterized protein</fullName>
    </submittedName>
</protein>
<dbReference type="Proteomes" id="UP000288082">
    <property type="component" value="Unassembled WGS sequence"/>
</dbReference>
<evidence type="ECO:0000313" key="2">
    <source>
        <dbReference type="Proteomes" id="UP000288082"/>
    </source>
</evidence>
<dbReference type="RefSeq" id="WP_126187926.1">
    <property type="nucleotide sequence ID" value="NZ_PELM01000458.1"/>
</dbReference>
<proteinExistence type="predicted"/>
<dbReference type="Pfam" id="PF25209">
    <property type="entry name" value="Phage_capsid_4"/>
    <property type="match status" value="1"/>
</dbReference>
<sequence>MALQIISKTAADAWIPEIWAQEILTRLRANIVLARIVRRDYSDQVAQRGDQVNITVPMTLSAFDVGDTGTQNVTLTTKSVTLNKFKHVPIRVDDLALAQAAPNILEDLTGAAARALTEAIETDLFALYTAASGNVGTAGSDVTAAVIRQAKQLLDDAKAPQTDRYLVLSPKDHIALMGDSNLAVFFAQANPETIRQGILPNLYGFQVAMSQLVPVVTGTPNTTYNLALHRDALALVTRPLPAPMDGTPSVVVADSESGLSFRMTMNYDVLGKHHTISVDILYGVAAIRPELLLQVRA</sequence>
<dbReference type="EMBL" id="PELM01000458">
    <property type="protein sequence ID" value="RTG99692.1"/>
    <property type="molecule type" value="Genomic_DNA"/>
</dbReference>
<comment type="caution">
    <text evidence="1">The sequence shown here is derived from an EMBL/GenBank/DDBJ whole genome shotgun (WGS) entry which is preliminary data.</text>
</comment>
<organism evidence="1 2">
    <name type="scientific">Thermus scotoductus</name>
    <dbReference type="NCBI Taxonomy" id="37636"/>
    <lineage>
        <taxon>Bacteria</taxon>
        <taxon>Thermotogati</taxon>
        <taxon>Deinococcota</taxon>
        <taxon>Deinococci</taxon>
        <taxon>Thermales</taxon>
        <taxon>Thermaceae</taxon>
        <taxon>Thermus</taxon>
    </lineage>
</organism>
<dbReference type="AlphaFoldDB" id="A0A430QX51"/>
<dbReference type="SUPFAM" id="SSF56563">
    <property type="entry name" value="Major capsid protein gp5"/>
    <property type="match status" value="1"/>
</dbReference>
<name>A0A430QX51_THESC</name>
<gene>
    <name evidence="1" type="ORF">CSW50_12195</name>
</gene>
<evidence type="ECO:0000313" key="1">
    <source>
        <dbReference type="EMBL" id="RTG99692.1"/>
    </source>
</evidence>